<organism evidence="3 4">
    <name type="scientific">Micromonospora rifamycinica</name>
    <dbReference type="NCBI Taxonomy" id="291594"/>
    <lineage>
        <taxon>Bacteria</taxon>
        <taxon>Bacillati</taxon>
        <taxon>Actinomycetota</taxon>
        <taxon>Actinomycetes</taxon>
        <taxon>Micromonosporales</taxon>
        <taxon>Micromonosporaceae</taxon>
        <taxon>Micromonospora</taxon>
    </lineage>
</organism>
<keyword evidence="1" id="KW-0862">Zinc</keyword>
<dbReference type="PROSITE" id="PS50966">
    <property type="entry name" value="ZF_SWIM"/>
    <property type="match status" value="1"/>
</dbReference>
<reference evidence="4" key="1">
    <citation type="submission" date="2016-06" db="EMBL/GenBank/DDBJ databases">
        <authorList>
            <person name="Varghese N."/>
            <person name="Submissions Spin"/>
        </authorList>
    </citation>
    <scope>NUCLEOTIDE SEQUENCE [LARGE SCALE GENOMIC DNA]</scope>
    <source>
        <strain evidence="4">DSM 44983</strain>
    </source>
</reference>
<evidence type="ECO:0000313" key="4">
    <source>
        <dbReference type="Proteomes" id="UP000198226"/>
    </source>
</evidence>
<keyword evidence="1" id="KW-0479">Metal-binding</keyword>
<dbReference type="GO" id="GO:0008270">
    <property type="term" value="F:zinc ion binding"/>
    <property type="evidence" value="ECO:0007669"/>
    <property type="project" value="UniProtKB-KW"/>
</dbReference>
<name>A0A1C5KEJ4_9ACTN</name>
<keyword evidence="1" id="KW-0863">Zinc-finger</keyword>
<accession>A0A1C5KEJ4</accession>
<evidence type="ECO:0000256" key="1">
    <source>
        <dbReference type="PROSITE-ProRule" id="PRU00325"/>
    </source>
</evidence>
<evidence type="ECO:0000313" key="3">
    <source>
        <dbReference type="EMBL" id="SCG81203.1"/>
    </source>
</evidence>
<dbReference type="AlphaFoldDB" id="A0A1C5KEJ4"/>
<dbReference type="OrthoDB" id="3382849at2"/>
<proteinExistence type="predicted"/>
<evidence type="ECO:0000259" key="2">
    <source>
        <dbReference type="PROSITE" id="PS50966"/>
    </source>
</evidence>
<sequence>MAVSIDIDALREAAGADVCAAADRLTVAGEPAEVHPLGGGASGLVREVGQPSYEVWVGVTADGFTVECDCAADADLCPHAVALTAAALADGFPWSSAATPPSWAEIDPRIAELADLARALPARRLAALVAEWAATDPAWESRLRAQASQAAPHTAAAMDGS</sequence>
<gene>
    <name evidence="3" type="ORF">GA0070623_5577</name>
</gene>
<dbReference type="InterPro" id="IPR007527">
    <property type="entry name" value="Znf_SWIM"/>
</dbReference>
<feature type="domain" description="SWIM-type" evidence="2">
    <location>
        <begin position="53"/>
        <end position="88"/>
    </location>
</feature>
<keyword evidence="4" id="KW-1185">Reference proteome</keyword>
<dbReference type="EMBL" id="LT607752">
    <property type="protein sequence ID" value="SCG81203.1"/>
    <property type="molecule type" value="Genomic_DNA"/>
</dbReference>
<dbReference type="RefSeq" id="WP_157517480.1">
    <property type="nucleotide sequence ID" value="NZ_LRMV01000023.1"/>
</dbReference>
<dbReference type="Proteomes" id="UP000198226">
    <property type="component" value="Chromosome I"/>
</dbReference>
<protein>
    <recommendedName>
        <fullName evidence="2">SWIM-type domain-containing protein</fullName>
    </recommendedName>
</protein>